<evidence type="ECO:0000313" key="2">
    <source>
        <dbReference type="Proteomes" id="UP000236919"/>
    </source>
</evidence>
<keyword evidence="2" id="KW-1185">Reference proteome</keyword>
<protein>
    <submittedName>
        <fullName evidence="1">Uncharacterized protein</fullName>
    </submittedName>
</protein>
<proteinExistence type="predicted"/>
<comment type="caution">
    <text evidence="1">The sequence shown here is derived from an EMBL/GenBank/DDBJ whole genome shotgun (WGS) entry which is preliminary data.</text>
</comment>
<organism evidence="1 2">
    <name type="scientific">Bosea psychrotolerans</name>
    <dbReference type="NCBI Taxonomy" id="1871628"/>
    <lineage>
        <taxon>Bacteria</taxon>
        <taxon>Pseudomonadati</taxon>
        <taxon>Pseudomonadota</taxon>
        <taxon>Alphaproteobacteria</taxon>
        <taxon>Hyphomicrobiales</taxon>
        <taxon>Boseaceae</taxon>
        <taxon>Bosea</taxon>
    </lineage>
</organism>
<dbReference type="AlphaFoldDB" id="A0A2S4MB48"/>
<sequence length="86" mass="9231">MSNAAPLGIEAVASGGVNFGLKDEIRAYWTRLAAIVALSRDHRIRSDAELEAWARMIAPGRGETARAACGSRPILHPLRPRAGLIL</sequence>
<reference evidence="1 2" key="1">
    <citation type="submission" date="2018-01" db="EMBL/GenBank/DDBJ databases">
        <title>Genomic Encyclopedia of Type Strains, Phase III (KMG-III): the genomes of soil and plant-associated and newly described type strains.</title>
        <authorList>
            <person name="Whitman W."/>
        </authorList>
    </citation>
    <scope>NUCLEOTIDE SEQUENCE [LARGE SCALE GENOMIC DNA]</scope>
    <source>
        <strain evidence="1 2">1131</strain>
    </source>
</reference>
<name>A0A2S4MB48_9HYPH</name>
<dbReference type="EMBL" id="PQFZ01000006">
    <property type="protein sequence ID" value="POR51980.1"/>
    <property type="molecule type" value="Genomic_DNA"/>
</dbReference>
<evidence type="ECO:0000313" key="1">
    <source>
        <dbReference type="EMBL" id="POR51980.1"/>
    </source>
</evidence>
<dbReference type="Proteomes" id="UP000236919">
    <property type="component" value="Unassembled WGS sequence"/>
</dbReference>
<accession>A0A2S4MB48</accession>
<gene>
    <name evidence="1" type="ORF">CYD53_106267</name>
</gene>